<reference evidence="1 2" key="1">
    <citation type="submission" date="2020-11" db="EMBL/GenBank/DDBJ databases">
        <title>Complete and Circularized Genome Assembly of a human isolate of Vibrio navarrensis biotype pommerensis with MiSeq and MinION Sequence Data.</title>
        <authorList>
            <person name="Schwartz K."/>
            <person name="Borowiak M."/>
            <person name="Deneke C."/>
            <person name="Balau V."/>
            <person name="Metelmann C."/>
            <person name="Strauch E."/>
        </authorList>
    </citation>
    <scope>NUCLEOTIDE SEQUENCE [LARGE SCALE GENOMIC DNA]</scope>
    <source>
        <strain evidence="1 2">20-VB00237</strain>
    </source>
</reference>
<dbReference type="AlphaFoldDB" id="A0AAJ4LSW6"/>
<sequence>MVLVKRKSLKLKHNKRFKRDSQRVAFLLCVGFCVYGVMRKLGNGVGCPLTGRYV</sequence>
<proteinExistence type="predicted"/>
<protein>
    <submittedName>
        <fullName evidence="1">DUF3265 domain-containing protein</fullName>
    </submittedName>
</protein>
<name>A0AAJ4LSW6_9VIBR</name>
<evidence type="ECO:0000313" key="2">
    <source>
        <dbReference type="Proteomes" id="UP000594435"/>
    </source>
</evidence>
<evidence type="ECO:0000313" key="1">
    <source>
        <dbReference type="EMBL" id="QPL52282.1"/>
    </source>
</evidence>
<organism evidence="1 2">
    <name type="scientific">Vibrio navarrensis</name>
    <dbReference type="NCBI Taxonomy" id="29495"/>
    <lineage>
        <taxon>Bacteria</taxon>
        <taxon>Pseudomonadati</taxon>
        <taxon>Pseudomonadota</taxon>
        <taxon>Gammaproteobacteria</taxon>
        <taxon>Vibrionales</taxon>
        <taxon>Vibrionaceae</taxon>
        <taxon>Vibrio</taxon>
    </lineage>
</organism>
<dbReference type="Proteomes" id="UP000594435">
    <property type="component" value="Chromosome 1"/>
</dbReference>
<dbReference type="EMBL" id="CP065217">
    <property type="protein sequence ID" value="QPL52282.1"/>
    <property type="molecule type" value="Genomic_DNA"/>
</dbReference>
<gene>
    <name evidence="1" type="ORF">I3X05_09345</name>
</gene>
<accession>A0AAJ4LSW6</accession>